<dbReference type="AlphaFoldDB" id="Q022X5"/>
<dbReference type="GO" id="GO:0016747">
    <property type="term" value="F:acyltransferase activity, transferring groups other than amino-acyl groups"/>
    <property type="evidence" value="ECO:0007669"/>
    <property type="project" value="TreeGrafter"/>
</dbReference>
<dbReference type="InterPro" id="IPR004193">
    <property type="entry name" value="Glyco_hydro_13_N"/>
</dbReference>
<dbReference type="InterPro" id="IPR050583">
    <property type="entry name" value="Mycobacterial_A85_antigen"/>
</dbReference>
<dbReference type="EMBL" id="CP000473">
    <property type="protein sequence ID" value="ABJ83975.1"/>
    <property type="molecule type" value="Genomic_DNA"/>
</dbReference>
<evidence type="ECO:0000259" key="1">
    <source>
        <dbReference type="Pfam" id="PF02922"/>
    </source>
</evidence>
<dbReference type="SUPFAM" id="SSF81296">
    <property type="entry name" value="E set domains"/>
    <property type="match status" value="1"/>
</dbReference>
<dbReference type="KEGG" id="sus:Acid_2991"/>
<evidence type="ECO:0000313" key="2">
    <source>
        <dbReference type="EMBL" id="ABJ83975.1"/>
    </source>
</evidence>
<dbReference type="SUPFAM" id="SSF53474">
    <property type="entry name" value="alpha/beta-Hydrolases"/>
    <property type="match status" value="1"/>
</dbReference>
<dbReference type="Gene3D" id="3.40.50.1820">
    <property type="entry name" value="alpha/beta hydrolase"/>
    <property type="match status" value="1"/>
</dbReference>
<dbReference type="InterPro" id="IPR013783">
    <property type="entry name" value="Ig-like_fold"/>
</dbReference>
<dbReference type="GO" id="GO:0004553">
    <property type="term" value="F:hydrolase activity, hydrolyzing O-glycosyl compounds"/>
    <property type="evidence" value="ECO:0007669"/>
    <property type="project" value="InterPro"/>
</dbReference>
<dbReference type="InterPro" id="IPR014756">
    <property type="entry name" value="Ig_E-set"/>
</dbReference>
<gene>
    <name evidence="2" type="ordered locus">Acid_2991</name>
</gene>
<dbReference type="PANTHER" id="PTHR48098:SF1">
    <property type="entry name" value="DIACYLGLYCEROL ACYLTRANSFERASE_MYCOLYLTRANSFERASE AG85A"/>
    <property type="match status" value="1"/>
</dbReference>
<proteinExistence type="predicted"/>
<reference evidence="2" key="1">
    <citation type="submission" date="2006-10" db="EMBL/GenBank/DDBJ databases">
        <title>Complete sequence of Solibacter usitatus Ellin6076.</title>
        <authorList>
            <consortium name="US DOE Joint Genome Institute"/>
            <person name="Copeland A."/>
            <person name="Lucas S."/>
            <person name="Lapidus A."/>
            <person name="Barry K."/>
            <person name="Detter J.C."/>
            <person name="Glavina del Rio T."/>
            <person name="Hammon N."/>
            <person name="Israni S."/>
            <person name="Dalin E."/>
            <person name="Tice H."/>
            <person name="Pitluck S."/>
            <person name="Thompson L.S."/>
            <person name="Brettin T."/>
            <person name="Bruce D."/>
            <person name="Han C."/>
            <person name="Tapia R."/>
            <person name="Gilna P."/>
            <person name="Schmutz J."/>
            <person name="Larimer F."/>
            <person name="Land M."/>
            <person name="Hauser L."/>
            <person name="Kyrpides N."/>
            <person name="Mikhailova N."/>
            <person name="Janssen P.H."/>
            <person name="Kuske C.R."/>
            <person name="Richardson P."/>
        </authorList>
    </citation>
    <scope>NUCLEOTIDE SEQUENCE</scope>
    <source>
        <strain evidence="2">Ellin6076</strain>
    </source>
</reference>
<dbReference type="InterPro" id="IPR000801">
    <property type="entry name" value="Esterase-like"/>
</dbReference>
<dbReference type="CDD" id="cd11294">
    <property type="entry name" value="E_set_Esterase_like_N"/>
    <property type="match status" value="1"/>
</dbReference>
<dbReference type="PANTHER" id="PTHR48098">
    <property type="entry name" value="ENTEROCHELIN ESTERASE-RELATED"/>
    <property type="match status" value="1"/>
</dbReference>
<dbReference type="InterPro" id="IPR029058">
    <property type="entry name" value="AB_hydrolase_fold"/>
</dbReference>
<protein>
    <submittedName>
        <fullName evidence="2">Putative esterase</fullName>
    </submittedName>
</protein>
<dbReference type="InParanoid" id="Q022X5"/>
<name>Q022X5_SOLUE</name>
<feature type="domain" description="Glycoside hydrolase family 13 N-terminal" evidence="1">
    <location>
        <begin position="39"/>
        <end position="100"/>
    </location>
</feature>
<dbReference type="STRING" id="234267.Acid_2991"/>
<dbReference type="GO" id="GO:0005975">
    <property type="term" value="P:carbohydrate metabolic process"/>
    <property type="evidence" value="ECO:0007669"/>
    <property type="project" value="InterPro"/>
</dbReference>
<sequence precursor="true">MRLLFAAALAAGVLYGQRGPTPYYEDTNNVPVSPEVHADRTVTFRLFAPKANDVLLMGSPGILEAIQKPMPLVRDDKGVWSLTVGPLAPGFYTYGYAIDGGLRMPDPSNPNLEMRRWGPTSLFLVSGEPKAVFEERRVPHGTVHVNFYDSQNLGSERMVYVYTPPGYESSKVKYPVLYLLHGNGQIEASWTWTGRANVIMDNLLADGKVQPMVVVMPYGHVAREIKTALPAPPPANDPAAIEKELLAAVKPMVESKYRVLTDRNHRAIGGLSMGAAQSLSIGLHNLDQFAYIAAFSGGGNRAEWDKADPAVLNQKLKVLWIGCGTEDPGYNGVKAMDDLLTGKKVKHIWNQSGGGHSWPNWQVYLSKYAPLLFRD</sequence>
<dbReference type="FunCoup" id="Q022X5">
    <property type="interactions" value="66"/>
</dbReference>
<accession>Q022X5</accession>
<dbReference type="HOGENOM" id="CLU_037618_2_1_0"/>
<dbReference type="Pfam" id="PF02922">
    <property type="entry name" value="CBM_48"/>
    <property type="match status" value="1"/>
</dbReference>
<dbReference type="Pfam" id="PF00756">
    <property type="entry name" value="Esterase"/>
    <property type="match status" value="1"/>
</dbReference>
<dbReference type="eggNOG" id="COG2382">
    <property type="taxonomic scope" value="Bacteria"/>
</dbReference>
<dbReference type="Gene3D" id="2.60.40.10">
    <property type="entry name" value="Immunoglobulins"/>
    <property type="match status" value="1"/>
</dbReference>
<dbReference type="ESTHER" id="solue-q022x5">
    <property type="family name" value="A85-Feruloyl-Esterase"/>
</dbReference>
<organism evidence="2">
    <name type="scientific">Solibacter usitatus (strain Ellin6076)</name>
    <dbReference type="NCBI Taxonomy" id="234267"/>
    <lineage>
        <taxon>Bacteria</taxon>
        <taxon>Pseudomonadati</taxon>
        <taxon>Acidobacteriota</taxon>
        <taxon>Terriglobia</taxon>
        <taxon>Bryobacterales</taxon>
        <taxon>Solibacteraceae</taxon>
        <taxon>Candidatus Solibacter</taxon>
    </lineage>
</organism>
<dbReference type="eggNOG" id="COG0296">
    <property type="taxonomic scope" value="Bacteria"/>
</dbReference>